<dbReference type="InterPro" id="IPR036236">
    <property type="entry name" value="Znf_C2H2_sf"/>
</dbReference>
<keyword evidence="20" id="KW-1185">Reference proteome</keyword>
<dbReference type="Pfam" id="PF12874">
    <property type="entry name" value="zf-met"/>
    <property type="match status" value="1"/>
</dbReference>
<evidence type="ECO:0000256" key="11">
    <source>
        <dbReference type="ARBA" id="ARBA00023054"/>
    </source>
</evidence>
<keyword evidence="7" id="KW-0479">Metal-binding</keyword>
<evidence type="ECO:0000256" key="12">
    <source>
        <dbReference type="ARBA" id="ARBA00023242"/>
    </source>
</evidence>
<dbReference type="SUPFAM" id="SSF57667">
    <property type="entry name" value="beta-beta-alpha zinc fingers"/>
    <property type="match status" value="1"/>
</dbReference>
<keyword evidence="4" id="KW-0158">Chromosome</keyword>
<evidence type="ECO:0000313" key="20">
    <source>
        <dbReference type="Proteomes" id="UP000306102"/>
    </source>
</evidence>
<comment type="caution">
    <text evidence="19">The sequence shown here is derived from an EMBL/GenBank/DDBJ whole genome shotgun (WGS) entry which is preliminary data.</text>
</comment>
<keyword evidence="10" id="KW-0862">Zinc</keyword>
<evidence type="ECO:0000256" key="1">
    <source>
        <dbReference type="ARBA" id="ARBA00004286"/>
    </source>
</evidence>
<dbReference type="AlphaFoldDB" id="A0A4V3WKS6"/>
<evidence type="ECO:0000256" key="10">
    <source>
        <dbReference type="ARBA" id="ARBA00022833"/>
    </source>
</evidence>
<feature type="region of interest" description="Disordered" evidence="16">
    <location>
        <begin position="84"/>
        <end position="106"/>
    </location>
</feature>
<keyword evidence="9" id="KW-0498">Mitosis</keyword>
<sequence>MDAQARKKALYRAKLNANKLEKRIESPLVRYNEFDQPVCRVCDVVLKSESLWPAHQASRKHHEAINNVKANAAGLTRVNNAKVESPIELPKQKNEHSTELRDSKPEASMELLKRPSSVLPPDFFDNNKTKMQKTGEDLLWGLTLFCSSAKIVDKLRMILATLVMPVELYKLGMDATKLGNPNSYKKAGGSAQTRLTEPFNSESKIDEFSSAKVVESKMDEIQPDKEQMQTSKLIAGSETKQAKGALPEGFFDDKDADLRARGITPVKLDVKDEYKEFEKLIQQDLQKVDNRLEEEEIDAAETIEEAESVEQKTYWERVETLKKKKMELMAARSATHSRGPQVMGKESNHEESSSDDDNDENFTVDWRAKHLMKGSIGPFVTVSFFTYEGPSGRFCSISMYIVQTEWIWLVKSSISTASLRL</sequence>
<comment type="subcellular location">
    <subcellularLocation>
        <location evidence="1">Chromosome</location>
    </subcellularLocation>
    <subcellularLocation>
        <location evidence="2">Nucleus speckle</location>
    </subcellularLocation>
</comment>
<evidence type="ECO:0000256" key="9">
    <source>
        <dbReference type="ARBA" id="ARBA00022776"/>
    </source>
</evidence>
<keyword evidence="5" id="KW-0217">Developmental protein</keyword>
<dbReference type="GO" id="GO:0044773">
    <property type="term" value="P:mitotic DNA damage checkpoint signaling"/>
    <property type="evidence" value="ECO:0007669"/>
    <property type="project" value="TreeGrafter"/>
</dbReference>
<keyword evidence="8" id="KW-0863">Zinc-finger</keyword>
<feature type="compositionally biased region" description="Basic and acidic residues" evidence="16">
    <location>
        <begin position="90"/>
        <end position="106"/>
    </location>
</feature>
<evidence type="ECO:0000256" key="8">
    <source>
        <dbReference type="ARBA" id="ARBA00022771"/>
    </source>
</evidence>
<evidence type="ECO:0000256" key="2">
    <source>
        <dbReference type="ARBA" id="ARBA00004324"/>
    </source>
</evidence>
<dbReference type="GO" id="GO:0005681">
    <property type="term" value="C:spliceosomal complex"/>
    <property type="evidence" value="ECO:0007669"/>
    <property type="project" value="InterPro"/>
</dbReference>
<organism evidence="19 20">
    <name type="scientific">Camellia sinensis var. sinensis</name>
    <name type="common">China tea</name>
    <dbReference type="NCBI Taxonomy" id="542762"/>
    <lineage>
        <taxon>Eukaryota</taxon>
        <taxon>Viridiplantae</taxon>
        <taxon>Streptophyta</taxon>
        <taxon>Embryophyta</taxon>
        <taxon>Tracheophyta</taxon>
        <taxon>Spermatophyta</taxon>
        <taxon>Magnoliopsida</taxon>
        <taxon>eudicotyledons</taxon>
        <taxon>Gunneridae</taxon>
        <taxon>Pentapetalae</taxon>
        <taxon>asterids</taxon>
        <taxon>Ericales</taxon>
        <taxon>Theaceae</taxon>
        <taxon>Camellia</taxon>
    </lineage>
</organism>
<reference evidence="19 20" key="1">
    <citation type="journal article" date="2018" name="Proc. Natl. Acad. Sci. U.S.A.">
        <title>Draft genome sequence of Camellia sinensis var. sinensis provides insights into the evolution of the tea genome and tea quality.</title>
        <authorList>
            <person name="Wei C."/>
            <person name="Yang H."/>
            <person name="Wang S."/>
            <person name="Zhao J."/>
            <person name="Liu C."/>
            <person name="Gao L."/>
            <person name="Xia E."/>
            <person name="Lu Y."/>
            <person name="Tai Y."/>
            <person name="She G."/>
            <person name="Sun J."/>
            <person name="Cao H."/>
            <person name="Tong W."/>
            <person name="Gao Q."/>
            <person name="Li Y."/>
            <person name="Deng W."/>
            <person name="Jiang X."/>
            <person name="Wang W."/>
            <person name="Chen Q."/>
            <person name="Zhang S."/>
            <person name="Li H."/>
            <person name="Wu J."/>
            <person name="Wang P."/>
            <person name="Li P."/>
            <person name="Shi C."/>
            <person name="Zheng F."/>
            <person name="Jian J."/>
            <person name="Huang B."/>
            <person name="Shan D."/>
            <person name="Shi M."/>
            <person name="Fang C."/>
            <person name="Yue Y."/>
            <person name="Li F."/>
            <person name="Li D."/>
            <person name="Wei S."/>
            <person name="Han B."/>
            <person name="Jiang C."/>
            <person name="Yin Y."/>
            <person name="Xia T."/>
            <person name="Zhang Z."/>
            <person name="Bennetzen J.L."/>
            <person name="Zhao S."/>
            <person name="Wan X."/>
        </authorList>
    </citation>
    <scope>NUCLEOTIDE SEQUENCE [LARGE SCALE GENOMIC DNA]</scope>
    <source>
        <strain evidence="20">cv. Shuchazao</strain>
        <tissue evidence="19">Leaf</tissue>
    </source>
</reference>
<evidence type="ECO:0000259" key="17">
    <source>
        <dbReference type="Pfam" id="PF12874"/>
    </source>
</evidence>
<evidence type="ECO:0000256" key="5">
    <source>
        <dbReference type="ARBA" id="ARBA00022473"/>
    </source>
</evidence>
<dbReference type="GO" id="GO:0033314">
    <property type="term" value="P:mitotic DNA replication checkpoint signaling"/>
    <property type="evidence" value="ECO:0007669"/>
    <property type="project" value="TreeGrafter"/>
</dbReference>
<keyword evidence="11 15" id="KW-0175">Coiled coil</keyword>
<name>A0A4V3WKS6_CAMSN</name>
<dbReference type="PANTHER" id="PTHR13278:SF0">
    <property type="entry name" value="ZINC FINGER PROTEIN 830"/>
    <property type="match status" value="1"/>
</dbReference>
<dbReference type="STRING" id="542762.A0A4V3WKS6"/>
<feature type="region of interest" description="Disordered" evidence="16">
    <location>
        <begin position="332"/>
        <end position="360"/>
    </location>
</feature>
<feature type="domain" description="ZNF380 coiled-coil" evidence="18">
    <location>
        <begin position="246"/>
        <end position="326"/>
    </location>
</feature>
<evidence type="ECO:0000256" key="3">
    <source>
        <dbReference type="ARBA" id="ARBA00017358"/>
    </source>
</evidence>
<keyword evidence="6" id="KW-0132">Cell division</keyword>
<dbReference type="InterPro" id="IPR059039">
    <property type="entry name" value="ZNF380_CC"/>
</dbReference>
<dbReference type="InterPro" id="IPR013087">
    <property type="entry name" value="Znf_C2H2_type"/>
</dbReference>
<evidence type="ECO:0000256" key="13">
    <source>
        <dbReference type="ARBA" id="ARBA00023306"/>
    </source>
</evidence>
<evidence type="ECO:0000259" key="18">
    <source>
        <dbReference type="Pfam" id="PF23406"/>
    </source>
</evidence>
<dbReference type="Proteomes" id="UP000306102">
    <property type="component" value="Unassembled WGS sequence"/>
</dbReference>
<dbReference type="Gene3D" id="3.30.160.60">
    <property type="entry name" value="Classic Zinc Finger"/>
    <property type="match status" value="1"/>
</dbReference>
<evidence type="ECO:0000256" key="14">
    <source>
        <dbReference type="ARBA" id="ARBA00030672"/>
    </source>
</evidence>
<gene>
    <name evidence="19" type="ORF">TEA_028617</name>
</gene>
<keyword evidence="13" id="KW-0131">Cell cycle</keyword>
<evidence type="ECO:0000256" key="16">
    <source>
        <dbReference type="SAM" id="MobiDB-lite"/>
    </source>
</evidence>
<dbReference type="GO" id="GO:0033260">
    <property type="term" value="P:nuclear DNA replication"/>
    <property type="evidence" value="ECO:0007669"/>
    <property type="project" value="TreeGrafter"/>
</dbReference>
<dbReference type="PANTHER" id="PTHR13278">
    <property type="entry name" value="ZINC FINGER PROTEIN 830"/>
    <property type="match status" value="1"/>
</dbReference>
<dbReference type="EMBL" id="SDRB02011274">
    <property type="protein sequence ID" value="THG02037.1"/>
    <property type="molecule type" value="Genomic_DNA"/>
</dbReference>
<protein>
    <recommendedName>
        <fullName evidence="3">Zinc finger protein 830</fullName>
    </recommendedName>
    <alternativeName>
        <fullName evidence="14">Coiled-coil domain-containing protein 16</fullName>
    </alternativeName>
</protein>
<feature type="coiled-coil region" evidence="15">
    <location>
        <begin position="278"/>
        <end position="312"/>
    </location>
</feature>
<feature type="domain" description="C2H2-type" evidence="17">
    <location>
        <begin position="38"/>
        <end position="61"/>
    </location>
</feature>
<dbReference type="Pfam" id="PF23406">
    <property type="entry name" value="ZNF380_CC"/>
    <property type="match status" value="1"/>
</dbReference>
<evidence type="ECO:0000256" key="15">
    <source>
        <dbReference type="SAM" id="Coils"/>
    </source>
</evidence>
<accession>A0A4V3WKS6</accession>
<evidence type="ECO:0000256" key="4">
    <source>
        <dbReference type="ARBA" id="ARBA00022454"/>
    </source>
</evidence>
<evidence type="ECO:0000256" key="7">
    <source>
        <dbReference type="ARBA" id="ARBA00022723"/>
    </source>
</evidence>
<evidence type="ECO:0000256" key="6">
    <source>
        <dbReference type="ARBA" id="ARBA00022618"/>
    </source>
</evidence>
<dbReference type="GO" id="GO:0003676">
    <property type="term" value="F:nucleic acid binding"/>
    <property type="evidence" value="ECO:0007669"/>
    <property type="project" value="InterPro"/>
</dbReference>
<keyword evidence="12" id="KW-0539">Nucleus</keyword>
<evidence type="ECO:0000313" key="19">
    <source>
        <dbReference type="EMBL" id="THG02037.1"/>
    </source>
</evidence>
<proteinExistence type="predicted"/>
<dbReference type="InterPro" id="IPR040050">
    <property type="entry name" value="ZNF830-like"/>
</dbReference>
<dbReference type="GO" id="GO:0008270">
    <property type="term" value="F:zinc ion binding"/>
    <property type="evidence" value="ECO:0007669"/>
    <property type="project" value="UniProtKB-KW"/>
</dbReference>